<gene>
    <name evidence="1" type="ORF">CCMSSC00406_0004783</name>
</gene>
<evidence type="ECO:0000313" key="1">
    <source>
        <dbReference type="EMBL" id="KAG9224284.1"/>
    </source>
</evidence>
<evidence type="ECO:0000313" key="2">
    <source>
        <dbReference type="Proteomes" id="UP000824881"/>
    </source>
</evidence>
<reference evidence="1 2" key="1">
    <citation type="journal article" date="2021" name="Appl. Environ. Microbiol.">
        <title>Genetic linkage and physical mapping for an oyster mushroom Pleurotus cornucopiae and QTL analysis for the trait cap color.</title>
        <authorList>
            <person name="Zhang Y."/>
            <person name="Gao W."/>
            <person name="Sonnenberg A."/>
            <person name="Chen Q."/>
            <person name="Zhang J."/>
            <person name="Huang C."/>
        </authorList>
    </citation>
    <scope>NUCLEOTIDE SEQUENCE [LARGE SCALE GENOMIC DNA]</scope>
    <source>
        <strain evidence="1">CCMSSC00406</strain>
    </source>
</reference>
<protein>
    <submittedName>
        <fullName evidence="1">Uncharacterized protein</fullName>
    </submittedName>
</protein>
<comment type="caution">
    <text evidence="1">The sequence shown here is derived from an EMBL/GenBank/DDBJ whole genome shotgun (WGS) entry which is preliminary data.</text>
</comment>
<dbReference type="Proteomes" id="UP000824881">
    <property type="component" value="Unassembled WGS sequence"/>
</dbReference>
<organism evidence="1 2">
    <name type="scientific">Pleurotus cornucopiae</name>
    <name type="common">Cornucopia mushroom</name>
    <dbReference type="NCBI Taxonomy" id="5321"/>
    <lineage>
        <taxon>Eukaryota</taxon>
        <taxon>Fungi</taxon>
        <taxon>Dikarya</taxon>
        <taxon>Basidiomycota</taxon>
        <taxon>Agaricomycotina</taxon>
        <taxon>Agaricomycetes</taxon>
        <taxon>Agaricomycetidae</taxon>
        <taxon>Agaricales</taxon>
        <taxon>Pleurotineae</taxon>
        <taxon>Pleurotaceae</taxon>
        <taxon>Pleurotus</taxon>
    </lineage>
</organism>
<proteinExistence type="predicted"/>
<name>A0ACB7J2N7_PLECO</name>
<sequence>MSRGSISLNTSNPLDHPSIDPVMLMHELDRFALPEAFRLIQRFIALAAWSNYILELSGDIASVDLSYDDQLDGYLRYFATTAMHAVGSASMSPRGARWGVTDPDLKLKGVRGIRVVDASVIVESSRLLVECTQR</sequence>
<keyword evidence="2" id="KW-1185">Reference proteome</keyword>
<dbReference type="EMBL" id="WQMT02000004">
    <property type="protein sequence ID" value="KAG9224284.1"/>
    <property type="molecule type" value="Genomic_DNA"/>
</dbReference>
<accession>A0ACB7J2N7</accession>